<dbReference type="PANTHER" id="PTHR46288">
    <property type="entry name" value="PHORBOL-ESTER/DAG-TYPE DOMAIN-CONTAINING PROTEIN"/>
    <property type="match status" value="1"/>
</dbReference>
<evidence type="ECO:0000313" key="1">
    <source>
        <dbReference type="EMBL" id="MBA0771009.1"/>
    </source>
</evidence>
<dbReference type="InterPro" id="IPR046349">
    <property type="entry name" value="C1-like_sf"/>
</dbReference>
<evidence type="ECO:0000313" key="2">
    <source>
        <dbReference type="Proteomes" id="UP000593568"/>
    </source>
</evidence>
<dbReference type="Proteomes" id="UP000593568">
    <property type="component" value="Unassembled WGS sequence"/>
</dbReference>
<organism evidence="1 2">
    <name type="scientific">Gossypium trilobum</name>
    <dbReference type="NCBI Taxonomy" id="34281"/>
    <lineage>
        <taxon>Eukaryota</taxon>
        <taxon>Viridiplantae</taxon>
        <taxon>Streptophyta</taxon>
        <taxon>Embryophyta</taxon>
        <taxon>Tracheophyta</taxon>
        <taxon>Spermatophyta</taxon>
        <taxon>Magnoliopsida</taxon>
        <taxon>eudicotyledons</taxon>
        <taxon>Gunneridae</taxon>
        <taxon>Pentapetalae</taxon>
        <taxon>rosids</taxon>
        <taxon>malvids</taxon>
        <taxon>Malvales</taxon>
        <taxon>Malvaceae</taxon>
        <taxon>Malvoideae</taxon>
        <taxon>Gossypium</taxon>
    </lineage>
</organism>
<dbReference type="SUPFAM" id="SSF57889">
    <property type="entry name" value="Cysteine-rich domain"/>
    <property type="match status" value="1"/>
</dbReference>
<dbReference type="PANTHER" id="PTHR46288:SF27">
    <property type="entry name" value="CYSTEINE_HISTIDINE-RICH C1 DOMAIN FAMILY PROTEIN"/>
    <property type="match status" value="1"/>
</dbReference>
<evidence type="ECO:0008006" key="3">
    <source>
        <dbReference type="Google" id="ProtNLM"/>
    </source>
</evidence>
<gene>
    <name evidence="1" type="ORF">Gotri_019543</name>
</gene>
<accession>A0A7J9ED99</accession>
<comment type="caution">
    <text evidence="1">The sequence shown here is derived from an EMBL/GenBank/DDBJ whole genome shotgun (WGS) entry which is preliminary data.</text>
</comment>
<protein>
    <recommendedName>
        <fullName evidence="3">DC1 domain-containing protein</fullName>
    </recommendedName>
</protein>
<proteinExistence type="predicted"/>
<name>A0A7J9ED99_9ROSI</name>
<dbReference type="EMBL" id="JABEZW010000007">
    <property type="protein sequence ID" value="MBA0771009.1"/>
    <property type="molecule type" value="Genomic_DNA"/>
</dbReference>
<keyword evidence="2" id="KW-1185">Reference proteome</keyword>
<sequence length="114" mass="13524">MENKALFVEQNGVMSSTLWFPTFIHTHQIYEVTKELKGENYCRDCRLVLNGSSFFCKTCPGLHLHEKCAKLSYEIQHPFHSNHPLNLYTSTRWRDQLITCDECRDICHDFIYFC</sequence>
<reference evidence="1 2" key="1">
    <citation type="journal article" date="2019" name="Genome Biol. Evol.">
        <title>Insights into the evolution of the New World diploid cottons (Gossypium, subgenus Houzingenia) based on genome sequencing.</title>
        <authorList>
            <person name="Grover C.E."/>
            <person name="Arick M.A. 2nd"/>
            <person name="Thrash A."/>
            <person name="Conover J.L."/>
            <person name="Sanders W.S."/>
            <person name="Peterson D.G."/>
            <person name="Frelichowski J.E."/>
            <person name="Scheffler J.A."/>
            <person name="Scheffler B.E."/>
            <person name="Wendel J.F."/>
        </authorList>
    </citation>
    <scope>NUCLEOTIDE SEQUENCE [LARGE SCALE GENOMIC DNA]</scope>
    <source>
        <strain evidence="1">8</strain>
        <tissue evidence="1">Leaf</tissue>
    </source>
</reference>
<dbReference type="AlphaFoldDB" id="A0A7J9ED99"/>